<organism evidence="1">
    <name type="scientific">candidate division TA06 bacterium ADurb.Bin417</name>
    <dbReference type="NCBI Taxonomy" id="1852828"/>
    <lineage>
        <taxon>Bacteria</taxon>
        <taxon>Bacteria division TA06</taxon>
    </lineage>
</organism>
<dbReference type="EMBL" id="MWAK01000021">
    <property type="protein sequence ID" value="OPZ93506.1"/>
    <property type="molecule type" value="Genomic_DNA"/>
</dbReference>
<proteinExistence type="predicted"/>
<evidence type="ECO:0008006" key="2">
    <source>
        <dbReference type="Google" id="ProtNLM"/>
    </source>
</evidence>
<dbReference type="InterPro" id="IPR025529">
    <property type="entry name" value="DUF4416"/>
</dbReference>
<name>A0A1V5MJY9_UNCT6</name>
<sequence>MGRIRPPEPVLLFVGLLGADPALFPSLKSQLTRRFGPLLTESRLLDFRCSDYYERELGAGLKRQLLLFRRPFPPGRLAAAKVFTNRLEEAWSQAGRRRVNIDPGCLYPARLVLASTKDYSHRIYLGRGIYGEVTLVYRDGEFQALPWTYPDYRSEYYRRFFGQARPFLLERLRVGRRAASVKDAGDGPAAGGAAAGG</sequence>
<dbReference type="AlphaFoldDB" id="A0A1V5MJY9"/>
<protein>
    <recommendedName>
        <fullName evidence="2">DUF4416 domain-containing protein</fullName>
    </recommendedName>
</protein>
<accession>A0A1V5MJY9</accession>
<dbReference type="Pfam" id="PF14385">
    <property type="entry name" value="DUF4416"/>
    <property type="match status" value="1"/>
</dbReference>
<gene>
    <name evidence="1" type="ORF">BWY73_00294</name>
</gene>
<dbReference type="Proteomes" id="UP000485484">
    <property type="component" value="Unassembled WGS sequence"/>
</dbReference>
<comment type="caution">
    <text evidence="1">The sequence shown here is derived from an EMBL/GenBank/DDBJ whole genome shotgun (WGS) entry which is preliminary data.</text>
</comment>
<reference evidence="1" key="1">
    <citation type="submission" date="2017-02" db="EMBL/GenBank/DDBJ databases">
        <title>Delving into the versatile metabolic prowess of the omnipresent phylum Bacteroidetes.</title>
        <authorList>
            <person name="Nobu M.K."/>
            <person name="Mei R."/>
            <person name="Narihiro T."/>
            <person name="Kuroda K."/>
            <person name="Liu W.-T."/>
        </authorList>
    </citation>
    <scope>NUCLEOTIDE SEQUENCE</scope>
    <source>
        <strain evidence="1">ADurb.Bin417</strain>
    </source>
</reference>
<evidence type="ECO:0000313" key="1">
    <source>
        <dbReference type="EMBL" id="OPZ93506.1"/>
    </source>
</evidence>